<evidence type="ECO:0000256" key="5">
    <source>
        <dbReference type="ARBA" id="ARBA00023136"/>
    </source>
</evidence>
<accession>A0A328B9I1</accession>
<organism evidence="7 8">
    <name type="scientific">Phenylobacterium kunshanense</name>
    <dbReference type="NCBI Taxonomy" id="1445034"/>
    <lineage>
        <taxon>Bacteria</taxon>
        <taxon>Pseudomonadati</taxon>
        <taxon>Pseudomonadota</taxon>
        <taxon>Alphaproteobacteria</taxon>
        <taxon>Caulobacterales</taxon>
        <taxon>Caulobacteraceae</taxon>
        <taxon>Phenylobacterium</taxon>
    </lineage>
</organism>
<evidence type="ECO:0000313" key="8">
    <source>
        <dbReference type="Proteomes" id="UP000249524"/>
    </source>
</evidence>
<dbReference type="GO" id="GO:0005886">
    <property type="term" value="C:plasma membrane"/>
    <property type="evidence" value="ECO:0007669"/>
    <property type="project" value="UniProtKB-SubCell"/>
</dbReference>
<evidence type="ECO:0000256" key="2">
    <source>
        <dbReference type="ARBA" id="ARBA00022475"/>
    </source>
</evidence>
<dbReference type="PANTHER" id="PTHR30213:SF0">
    <property type="entry name" value="UPF0761 MEMBRANE PROTEIN YIHY"/>
    <property type="match status" value="1"/>
</dbReference>
<dbReference type="EMBL" id="QFYS01000007">
    <property type="protein sequence ID" value="RAK63783.1"/>
    <property type="molecule type" value="Genomic_DNA"/>
</dbReference>
<protein>
    <submittedName>
        <fullName evidence="7">YihY/virulence factor BrkB family protein</fullName>
    </submittedName>
</protein>
<evidence type="ECO:0000313" key="7">
    <source>
        <dbReference type="EMBL" id="RAK63783.1"/>
    </source>
</evidence>
<dbReference type="PIRSF" id="PIRSF035875">
    <property type="entry name" value="RNase_BN"/>
    <property type="match status" value="1"/>
</dbReference>
<comment type="caution">
    <text evidence="7">The sequence shown here is derived from an EMBL/GenBank/DDBJ whole genome shotgun (WGS) entry which is preliminary data.</text>
</comment>
<feature type="transmembrane region" description="Helical" evidence="6">
    <location>
        <begin position="20"/>
        <end position="42"/>
    </location>
</feature>
<comment type="subcellular location">
    <subcellularLocation>
        <location evidence="1">Cell membrane</location>
        <topology evidence="1">Multi-pass membrane protein</topology>
    </subcellularLocation>
</comment>
<gene>
    <name evidence="7" type="ORF">DJ019_15100</name>
</gene>
<feature type="transmembrane region" description="Helical" evidence="6">
    <location>
        <begin position="164"/>
        <end position="184"/>
    </location>
</feature>
<dbReference type="Proteomes" id="UP000249524">
    <property type="component" value="Unassembled WGS sequence"/>
</dbReference>
<evidence type="ECO:0000256" key="3">
    <source>
        <dbReference type="ARBA" id="ARBA00022692"/>
    </source>
</evidence>
<dbReference type="Pfam" id="PF03631">
    <property type="entry name" value="Virul_fac_BrkB"/>
    <property type="match status" value="1"/>
</dbReference>
<keyword evidence="5 6" id="KW-0472">Membrane</keyword>
<reference evidence="7 8" key="1">
    <citation type="submission" date="2018-05" db="EMBL/GenBank/DDBJ databases">
        <authorList>
            <person name="Lanie J.A."/>
            <person name="Ng W.-L."/>
            <person name="Kazmierczak K.M."/>
            <person name="Andrzejewski T.M."/>
            <person name="Davidsen T.M."/>
            <person name="Wayne K.J."/>
            <person name="Tettelin H."/>
            <person name="Glass J.I."/>
            <person name="Rusch D."/>
            <person name="Podicherti R."/>
            <person name="Tsui H.-C.T."/>
            <person name="Winkler M.E."/>
        </authorList>
    </citation>
    <scope>NUCLEOTIDE SEQUENCE [LARGE SCALE GENOMIC DNA]</scope>
    <source>
        <strain evidence="7 8">BUT-10</strain>
    </source>
</reference>
<feature type="transmembrane region" description="Helical" evidence="6">
    <location>
        <begin position="125"/>
        <end position="152"/>
    </location>
</feature>
<evidence type="ECO:0000256" key="6">
    <source>
        <dbReference type="SAM" id="Phobius"/>
    </source>
</evidence>
<proteinExistence type="predicted"/>
<keyword evidence="4 6" id="KW-1133">Transmembrane helix</keyword>
<feature type="transmembrane region" description="Helical" evidence="6">
    <location>
        <begin position="230"/>
        <end position="252"/>
    </location>
</feature>
<keyword evidence="3 6" id="KW-0812">Transmembrane</keyword>
<dbReference type="OrthoDB" id="9781030at2"/>
<feature type="transmembrane region" description="Helical" evidence="6">
    <location>
        <begin position="81"/>
        <end position="105"/>
    </location>
</feature>
<dbReference type="AlphaFoldDB" id="A0A328B9I1"/>
<evidence type="ECO:0000256" key="1">
    <source>
        <dbReference type="ARBA" id="ARBA00004651"/>
    </source>
</evidence>
<name>A0A328B9I1_9CAUL</name>
<dbReference type="NCBIfam" id="TIGR00765">
    <property type="entry name" value="yihY_not_rbn"/>
    <property type="match status" value="1"/>
</dbReference>
<evidence type="ECO:0000256" key="4">
    <source>
        <dbReference type="ARBA" id="ARBA00022989"/>
    </source>
</evidence>
<sequence>MWRTWREIGADRLTVVAGSVTYYTLLAIFPALGAFVSLYGLVADVQAVEDQLIQLSTIFPPEAVGLLGEQMMRLATGRPEGLSVAFAAGLLVSIWSANAGMKSLFDGLNIAYDETEKRNYLVRTLLTYGFTAALIGFLALVSAILVAAPLALEAAGMGSGVLVGLRWPLVFLVATAAFTIAYRYGPSRARARWRWVTVGSAVAAAAWMGGSAGFSFFLNNVASLDATYGSLGAVIGFMLWIWFSVMVVLMGAELNSEIEHQTAHDSTTGPPLPMGERGAAMADSVGLPFGGVRRGLRQLWAAGRRQAENLVRQTKGRFGR</sequence>
<dbReference type="InterPro" id="IPR017039">
    <property type="entry name" value="Virul_fac_BrkB"/>
</dbReference>
<feature type="transmembrane region" description="Helical" evidence="6">
    <location>
        <begin position="196"/>
        <end position="218"/>
    </location>
</feature>
<dbReference type="PANTHER" id="PTHR30213">
    <property type="entry name" value="INNER MEMBRANE PROTEIN YHJD"/>
    <property type="match status" value="1"/>
</dbReference>
<keyword evidence="8" id="KW-1185">Reference proteome</keyword>
<keyword evidence="2" id="KW-1003">Cell membrane</keyword>